<dbReference type="Pfam" id="PF01163">
    <property type="entry name" value="RIO1"/>
    <property type="match status" value="1"/>
</dbReference>
<dbReference type="EC" id="2.7.11.1" evidence="2"/>
<keyword evidence="5" id="KW-0479">Metal-binding</keyword>
<dbReference type="STRING" id="1860102.ACCAA_70005"/>
<name>A0A1A8XWH3_9PROT</name>
<dbReference type="SUPFAM" id="SSF56112">
    <property type="entry name" value="Protein kinase-like (PK-like)"/>
    <property type="match status" value="1"/>
</dbReference>
<evidence type="ECO:0000313" key="13">
    <source>
        <dbReference type="EMBL" id="SBT09349.1"/>
    </source>
</evidence>
<evidence type="ECO:0000256" key="7">
    <source>
        <dbReference type="ARBA" id="ARBA00022777"/>
    </source>
</evidence>
<keyword evidence="3" id="KW-0723">Serine/threonine-protein kinase</keyword>
<dbReference type="GO" id="GO:0046872">
    <property type="term" value="F:metal ion binding"/>
    <property type="evidence" value="ECO:0007669"/>
    <property type="project" value="UniProtKB-KW"/>
</dbReference>
<dbReference type="RefSeq" id="WP_186408768.1">
    <property type="nucleotide sequence ID" value="NZ_FLQX01000149.1"/>
</dbReference>
<dbReference type="InterPro" id="IPR018935">
    <property type="entry name" value="RIO_kinase_CS"/>
</dbReference>
<proteinExistence type="inferred from homology"/>
<evidence type="ECO:0000256" key="6">
    <source>
        <dbReference type="ARBA" id="ARBA00022741"/>
    </source>
</evidence>
<evidence type="ECO:0000256" key="11">
    <source>
        <dbReference type="ARBA" id="ARBA00048679"/>
    </source>
</evidence>
<keyword evidence="14" id="KW-1185">Reference proteome</keyword>
<dbReference type="Gene3D" id="3.30.200.20">
    <property type="entry name" value="Phosphorylase Kinase, domain 1"/>
    <property type="match status" value="1"/>
</dbReference>
<dbReference type="PROSITE" id="PS01245">
    <property type="entry name" value="RIO1"/>
    <property type="match status" value="1"/>
</dbReference>
<evidence type="ECO:0000256" key="3">
    <source>
        <dbReference type="ARBA" id="ARBA00022527"/>
    </source>
</evidence>
<dbReference type="AlphaFoldDB" id="A0A1A8XWH3"/>
<dbReference type="GO" id="GO:0005524">
    <property type="term" value="F:ATP binding"/>
    <property type="evidence" value="ECO:0007669"/>
    <property type="project" value="UniProtKB-KW"/>
</dbReference>
<dbReference type="InterPro" id="IPR018934">
    <property type="entry name" value="RIO_dom"/>
</dbReference>
<reference evidence="13 14" key="1">
    <citation type="submission" date="2016-06" db="EMBL/GenBank/DDBJ databases">
        <authorList>
            <person name="Kjaerup R.B."/>
            <person name="Dalgaard T.S."/>
            <person name="Juul-Madsen H.R."/>
        </authorList>
    </citation>
    <scope>NUCLEOTIDE SEQUENCE [LARGE SCALE GENOMIC DNA]</scope>
    <source>
        <strain evidence="13">3</strain>
    </source>
</reference>
<dbReference type="InterPro" id="IPR051272">
    <property type="entry name" value="RIO-type_Ser/Thr_kinase"/>
</dbReference>
<evidence type="ECO:0000256" key="8">
    <source>
        <dbReference type="ARBA" id="ARBA00022840"/>
    </source>
</evidence>
<dbReference type="SMART" id="SM00090">
    <property type="entry name" value="RIO"/>
    <property type="match status" value="1"/>
</dbReference>
<evidence type="ECO:0000256" key="4">
    <source>
        <dbReference type="ARBA" id="ARBA00022679"/>
    </source>
</evidence>
<feature type="domain" description="RIO kinase" evidence="12">
    <location>
        <begin position="2"/>
        <end position="231"/>
    </location>
</feature>
<dbReference type="CDD" id="cd05145">
    <property type="entry name" value="RIO1_like"/>
    <property type="match status" value="1"/>
</dbReference>
<evidence type="ECO:0000256" key="1">
    <source>
        <dbReference type="ARBA" id="ARBA00009196"/>
    </source>
</evidence>
<dbReference type="InterPro" id="IPR048148">
    <property type="entry name" value="Prot_kin_PA4780"/>
</dbReference>
<dbReference type="InterPro" id="IPR000687">
    <property type="entry name" value="RIO_kinase"/>
</dbReference>
<comment type="similarity">
    <text evidence="1">Belongs to the protein kinase superfamily. RIO-type Ser/Thr kinase family.</text>
</comment>
<comment type="catalytic activity">
    <reaction evidence="10">
        <text>L-threonyl-[protein] + ATP = O-phospho-L-threonyl-[protein] + ADP + H(+)</text>
        <dbReference type="Rhea" id="RHEA:46608"/>
        <dbReference type="Rhea" id="RHEA-COMP:11060"/>
        <dbReference type="Rhea" id="RHEA-COMP:11605"/>
        <dbReference type="ChEBI" id="CHEBI:15378"/>
        <dbReference type="ChEBI" id="CHEBI:30013"/>
        <dbReference type="ChEBI" id="CHEBI:30616"/>
        <dbReference type="ChEBI" id="CHEBI:61977"/>
        <dbReference type="ChEBI" id="CHEBI:456216"/>
        <dbReference type="EC" id="2.7.11.1"/>
    </reaction>
</comment>
<sequence>MKTPKKLAALVEEGLVDEVIGQLMSGKEATVYVVRCGQNIRCAKVYKDANQRSFRKNAFYQEGRKVKNSRQARAMDKGSRYGRKMQEDVWQNAEVDALYRLAAAGVRVPQPHLCFEGVLLMDLILDAEGHAAPRLNDVDLSEELALEFHALLVNQVVRMLCAGVIHGDLSEYNILVGDGGPVIIDLPQAVDAAGNSNAAEMFARDVGNLRTYFSAFAPALSHTQFDKEIWAHYEGGSLHPDLRLTGRVELDERLADVDAVLLQVDLAIKENEIRRMCQ</sequence>
<dbReference type="PANTHER" id="PTHR45723">
    <property type="entry name" value="SERINE/THREONINE-PROTEIN KINASE RIO1"/>
    <property type="match status" value="1"/>
</dbReference>
<keyword evidence="4" id="KW-0808">Transferase</keyword>
<gene>
    <name evidence="13" type="ORF">ACCAA_70005</name>
</gene>
<dbReference type="InterPro" id="IPR011009">
    <property type="entry name" value="Kinase-like_dom_sf"/>
</dbReference>
<keyword evidence="6" id="KW-0547">Nucleotide-binding</keyword>
<protein>
    <recommendedName>
        <fullName evidence="2">non-specific serine/threonine protein kinase</fullName>
        <ecNumber evidence="2">2.7.11.1</ecNumber>
    </recommendedName>
</protein>
<dbReference type="Gene3D" id="1.10.510.10">
    <property type="entry name" value="Transferase(Phosphotransferase) domain 1"/>
    <property type="match status" value="1"/>
</dbReference>
<dbReference type="GO" id="GO:0004674">
    <property type="term" value="F:protein serine/threonine kinase activity"/>
    <property type="evidence" value="ECO:0007669"/>
    <property type="project" value="UniProtKB-KW"/>
</dbReference>
<dbReference type="Proteomes" id="UP000199169">
    <property type="component" value="Unassembled WGS sequence"/>
</dbReference>
<comment type="catalytic activity">
    <reaction evidence="11">
        <text>L-seryl-[protein] + ATP = O-phospho-L-seryl-[protein] + ADP + H(+)</text>
        <dbReference type="Rhea" id="RHEA:17989"/>
        <dbReference type="Rhea" id="RHEA-COMP:9863"/>
        <dbReference type="Rhea" id="RHEA-COMP:11604"/>
        <dbReference type="ChEBI" id="CHEBI:15378"/>
        <dbReference type="ChEBI" id="CHEBI:29999"/>
        <dbReference type="ChEBI" id="CHEBI:30616"/>
        <dbReference type="ChEBI" id="CHEBI:83421"/>
        <dbReference type="ChEBI" id="CHEBI:456216"/>
        <dbReference type="EC" id="2.7.11.1"/>
    </reaction>
</comment>
<keyword evidence="8" id="KW-0067">ATP-binding</keyword>
<organism evidence="13 14">
    <name type="scientific">Candidatus Accumulibacter aalborgensis</name>
    <dbReference type="NCBI Taxonomy" id="1860102"/>
    <lineage>
        <taxon>Bacteria</taxon>
        <taxon>Pseudomonadati</taxon>
        <taxon>Pseudomonadota</taxon>
        <taxon>Betaproteobacteria</taxon>
        <taxon>Candidatus Accumulibacter</taxon>
    </lineage>
</organism>
<dbReference type="NCBIfam" id="NF041645">
    <property type="entry name" value="prot_kin_PA4780"/>
    <property type="match status" value="1"/>
</dbReference>
<evidence type="ECO:0000256" key="9">
    <source>
        <dbReference type="ARBA" id="ARBA00022842"/>
    </source>
</evidence>
<evidence type="ECO:0000313" key="14">
    <source>
        <dbReference type="Proteomes" id="UP000199169"/>
    </source>
</evidence>
<keyword evidence="9" id="KW-0460">Magnesium</keyword>
<evidence type="ECO:0000256" key="10">
    <source>
        <dbReference type="ARBA" id="ARBA00047899"/>
    </source>
</evidence>
<accession>A0A1A8XWH3</accession>
<evidence type="ECO:0000259" key="12">
    <source>
        <dbReference type="SMART" id="SM00090"/>
    </source>
</evidence>
<evidence type="ECO:0000256" key="5">
    <source>
        <dbReference type="ARBA" id="ARBA00022723"/>
    </source>
</evidence>
<keyword evidence="7" id="KW-0418">Kinase</keyword>
<evidence type="ECO:0000256" key="2">
    <source>
        <dbReference type="ARBA" id="ARBA00012513"/>
    </source>
</evidence>
<dbReference type="EMBL" id="FLQX01000149">
    <property type="protein sequence ID" value="SBT09349.1"/>
    <property type="molecule type" value="Genomic_DNA"/>
</dbReference>